<keyword evidence="2" id="KW-1185">Reference proteome</keyword>
<organism evidence="1 2">
    <name type="scientific">Punica granatum</name>
    <name type="common">Pomegranate</name>
    <dbReference type="NCBI Taxonomy" id="22663"/>
    <lineage>
        <taxon>Eukaryota</taxon>
        <taxon>Viridiplantae</taxon>
        <taxon>Streptophyta</taxon>
        <taxon>Embryophyta</taxon>
        <taxon>Tracheophyta</taxon>
        <taxon>Spermatophyta</taxon>
        <taxon>Magnoliopsida</taxon>
        <taxon>eudicotyledons</taxon>
        <taxon>Gunneridae</taxon>
        <taxon>Pentapetalae</taxon>
        <taxon>rosids</taxon>
        <taxon>malvids</taxon>
        <taxon>Myrtales</taxon>
        <taxon>Lythraceae</taxon>
        <taxon>Punica</taxon>
    </lineage>
</organism>
<dbReference type="AlphaFoldDB" id="A0A2I0L0Z3"/>
<gene>
    <name evidence="1" type="ORF">CRG98_005264</name>
</gene>
<comment type="caution">
    <text evidence="1">The sequence shown here is derived from an EMBL/GenBank/DDBJ whole genome shotgun (WGS) entry which is preliminary data.</text>
</comment>
<evidence type="ECO:0000313" key="2">
    <source>
        <dbReference type="Proteomes" id="UP000233551"/>
    </source>
</evidence>
<evidence type="ECO:0000313" key="1">
    <source>
        <dbReference type="EMBL" id="PKI74384.1"/>
    </source>
</evidence>
<dbReference type="Proteomes" id="UP000233551">
    <property type="component" value="Unassembled WGS sequence"/>
</dbReference>
<accession>A0A2I0L0Z3</accession>
<name>A0A2I0L0Z3_PUNGR</name>
<proteinExistence type="predicted"/>
<dbReference type="EMBL" id="PGOL01000210">
    <property type="protein sequence ID" value="PKI74384.1"/>
    <property type="molecule type" value="Genomic_DNA"/>
</dbReference>
<reference evidence="1 2" key="1">
    <citation type="submission" date="2017-11" db="EMBL/GenBank/DDBJ databases">
        <title>De-novo sequencing of pomegranate (Punica granatum L.) genome.</title>
        <authorList>
            <person name="Akparov Z."/>
            <person name="Amiraslanov A."/>
            <person name="Hajiyeva S."/>
            <person name="Abbasov M."/>
            <person name="Kaur K."/>
            <person name="Hamwieh A."/>
            <person name="Solovyev V."/>
            <person name="Salamov A."/>
            <person name="Braich B."/>
            <person name="Kosarev P."/>
            <person name="Mahmoud A."/>
            <person name="Hajiyev E."/>
            <person name="Babayeva S."/>
            <person name="Izzatullayeva V."/>
            <person name="Mammadov A."/>
            <person name="Mammadov A."/>
            <person name="Sharifova S."/>
            <person name="Ojaghi J."/>
            <person name="Eynullazada K."/>
            <person name="Bayramov B."/>
            <person name="Abdulazimova A."/>
            <person name="Shahmuradov I."/>
        </authorList>
    </citation>
    <scope>NUCLEOTIDE SEQUENCE [LARGE SCALE GENOMIC DNA]</scope>
    <source>
        <strain evidence="2">cv. AG2017</strain>
        <tissue evidence="1">Leaf</tissue>
    </source>
</reference>
<protein>
    <submittedName>
        <fullName evidence="1">Uncharacterized protein</fullName>
    </submittedName>
</protein>
<sequence length="171" mass="19497">MRAFDALPAPPYGRKKQHWQKVDPKGLNHERVRGTRVISRWSVTRYPIPSQNARVKRSRLQSRVLAPLPPAGNLRPYGQRRRPRLDGERLKFLVLLSPNQPDVAASYTNVTFLIRGLGRGSDVIGKGRQMKNHNCTQWIILITRRDHLPPYHVLEVGGTRIYDAPPSASII</sequence>